<evidence type="ECO:0000313" key="2">
    <source>
        <dbReference type="Proteomes" id="UP000177925"/>
    </source>
</evidence>
<dbReference type="InterPro" id="IPR017438">
    <property type="entry name" value="ATP-NAD_kinase_N"/>
</dbReference>
<dbReference type="Gene3D" id="3.40.50.10330">
    <property type="entry name" value="Probable inorganic polyphosphate/atp-NAD kinase, domain 1"/>
    <property type="match status" value="1"/>
</dbReference>
<dbReference type="InterPro" id="IPR016064">
    <property type="entry name" value="NAD/diacylglycerol_kinase_sf"/>
</dbReference>
<dbReference type="InterPro" id="IPR017437">
    <property type="entry name" value="ATP-NAD_kinase_PpnK-typ_C"/>
</dbReference>
<comment type="caution">
    <text evidence="1">The sequence shown here is derived from an EMBL/GenBank/DDBJ whole genome shotgun (WGS) entry which is preliminary data.</text>
</comment>
<dbReference type="EMBL" id="MFSS01000100">
    <property type="protein sequence ID" value="OGI42080.1"/>
    <property type="molecule type" value="Genomic_DNA"/>
</dbReference>
<dbReference type="PANTHER" id="PTHR13158">
    <property type="match status" value="1"/>
</dbReference>
<gene>
    <name evidence="1" type="ORF">A2150_08005</name>
</gene>
<accession>A0A1F6TAD3</accession>
<dbReference type="Proteomes" id="UP000177925">
    <property type="component" value="Unassembled WGS sequence"/>
</dbReference>
<dbReference type="PANTHER" id="PTHR13158:SF5">
    <property type="entry name" value="NAD KINASE 2, MITOCHONDRIAL"/>
    <property type="match status" value="1"/>
</dbReference>
<evidence type="ECO:0000313" key="1">
    <source>
        <dbReference type="EMBL" id="OGI42080.1"/>
    </source>
</evidence>
<dbReference type="Gene3D" id="2.60.200.30">
    <property type="entry name" value="Probable inorganic polyphosphate/atp-NAD kinase, domain 2"/>
    <property type="match status" value="1"/>
</dbReference>
<dbReference type="SUPFAM" id="SSF111331">
    <property type="entry name" value="NAD kinase/diacylglycerol kinase-like"/>
    <property type="match status" value="1"/>
</dbReference>
<dbReference type="GO" id="GO:0003951">
    <property type="term" value="F:NAD+ kinase activity"/>
    <property type="evidence" value="ECO:0007669"/>
    <property type="project" value="InterPro"/>
</dbReference>
<dbReference type="AlphaFoldDB" id="A0A1F6TAD3"/>
<evidence type="ECO:0008006" key="3">
    <source>
        <dbReference type="Google" id="ProtNLM"/>
    </source>
</evidence>
<reference evidence="1 2" key="1">
    <citation type="journal article" date="2016" name="Nat. Commun.">
        <title>Thousands of microbial genomes shed light on interconnected biogeochemical processes in an aquifer system.</title>
        <authorList>
            <person name="Anantharaman K."/>
            <person name="Brown C.T."/>
            <person name="Hug L.A."/>
            <person name="Sharon I."/>
            <person name="Castelle C.J."/>
            <person name="Probst A.J."/>
            <person name="Thomas B.C."/>
            <person name="Singh A."/>
            <person name="Wilkins M.J."/>
            <person name="Karaoz U."/>
            <person name="Brodie E.L."/>
            <person name="Williams K.H."/>
            <person name="Hubbard S.S."/>
            <person name="Banfield J.F."/>
        </authorList>
    </citation>
    <scope>NUCLEOTIDE SEQUENCE [LARGE SCALE GENOMIC DNA]</scope>
</reference>
<name>A0A1F6TAD3_9PROT</name>
<dbReference type="STRING" id="1817758.A2150_08005"/>
<dbReference type="GO" id="GO:0019674">
    <property type="term" value="P:NAD+ metabolic process"/>
    <property type="evidence" value="ECO:0007669"/>
    <property type="project" value="InterPro"/>
</dbReference>
<proteinExistence type="predicted"/>
<organism evidence="1 2">
    <name type="scientific">Candidatus Muproteobacteria bacterium RBG_16_64_11</name>
    <dbReference type="NCBI Taxonomy" id="1817758"/>
    <lineage>
        <taxon>Bacteria</taxon>
        <taxon>Pseudomonadati</taxon>
        <taxon>Pseudomonadota</taxon>
        <taxon>Candidatus Muproteobacteria</taxon>
    </lineage>
</organism>
<sequence>MNAVAARISSKVLRPRREKVVIVTRKTALEELVSRFNTVGQARFYLEHAGQDFAPIEQAHRQYQTVLDGVRGLVPAGIKQQVIDRAFLPQFTFDQSDLIVTVGPDGLVVNTAKYLDGQPIVAANPDPTKIEGVLLPFTLKNLWSAVTASLYGEPAIRKITMAEAVLNDGQKLFAFNDLFIGAKSHVSARYRIETHGESEAQSSSGIIVSTGAGSTGWLRSVYAGATRVVEALGGSVVSPPDGGRFPWDAEKLIFTVREPWPSKSTGAHLAYGVITPTAPLTIRSEMAENGVIFSDGVEADYLAFTSGITATIRVSDKKANLVMPG</sequence>
<protein>
    <recommendedName>
        <fullName evidence="3">Sugar kinase</fullName>
    </recommendedName>
</protein>